<comment type="caution">
    <text evidence="1">The sequence shown here is derived from an EMBL/GenBank/DDBJ whole genome shotgun (WGS) entry which is preliminary data.</text>
</comment>
<name>A0A7J9NC00_GOSSC</name>
<protein>
    <submittedName>
        <fullName evidence="1">Uncharacterized protein</fullName>
    </submittedName>
</protein>
<reference evidence="1 2" key="1">
    <citation type="journal article" date="2019" name="Genome Biol. Evol.">
        <title>Insights into the evolution of the New World diploid cottons (Gossypium, subgenus Houzingenia) based on genome sequencing.</title>
        <authorList>
            <person name="Grover C.E."/>
            <person name="Arick M.A. 2nd"/>
            <person name="Thrash A."/>
            <person name="Conover J.L."/>
            <person name="Sanders W.S."/>
            <person name="Peterson D.G."/>
            <person name="Frelichowski J.E."/>
            <person name="Scheffler J.A."/>
            <person name="Scheffler B.E."/>
            <person name="Wendel J.F."/>
        </authorList>
    </citation>
    <scope>NUCLEOTIDE SEQUENCE [LARGE SCALE GENOMIC DNA]</scope>
    <source>
        <strain evidence="1">1</strain>
        <tissue evidence="1">Leaf</tissue>
    </source>
</reference>
<accession>A0A7J9NC00</accession>
<keyword evidence="2" id="KW-1185">Reference proteome</keyword>
<proteinExistence type="predicted"/>
<organism evidence="1 2">
    <name type="scientific">Gossypium schwendimanii</name>
    <name type="common">Cotton</name>
    <dbReference type="NCBI Taxonomy" id="34291"/>
    <lineage>
        <taxon>Eukaryota</taxon>
        <taxon>Viridiplantae</taxon>
        <taxon>Streptophyta</taxon>
        <taxon>Embryophyta</taxon>
        <taxon>Tracheophyta</taxon>
        <taxon>Spermatophyta</taxon>
        <taxon>Magnoliopsida</taxon>
        <taxon>eudicotyledons</taxon>
        <taxon>Gunneridae</taxon>
        <taxon>Pentapetalae</taxon>
        <taxon>rosids</taxon>
        <taxon>malvids</taxon>
        <taxon>Malvales</taxon>
        <taxon>Malvaceae</taxon>
        <taxon>Malvoideae</taxon>
        <taxon>Gossypium</taxon>
    </lineage>
</organism>
<sequence>MEKGFLIKWKTMQPISLVSV</sequence>
<dbReference type="AlphaFoldDB" id="A0A7J9NC00"/>
<evidence type="ECO:0000313" key="2">
    <source>
        <dbReference type="Proteomes" id="UP000593576"/>
    </source>
</evidence>
<gene>
    <name evidence="1" type="ORF">Goshw_019869</name>
</gene>
<dbReference type="Proteomes" id="UP000593576">
    <property type="component" value="Unassembled WGS sequence"/>
</dbReference>
<evidence type="ECO:0000313" key="1">
    <source>
        <dbReference type="EMBL" id="MBA0880845.1"/>
    </source>
</evidence>
<dbReference type="EMBL" id="JABFAF010278261">
    <property type="protein sequence ID" value="MBA0880845.1"/>
    <property type="molecule type" value="Genomic_DNA"/>
</dbReference>